<dbReference type="HAMAP" id="MF_01416">
    <property type="entry name" value="ATP_synth_delta_bact"/>
    <property type="match status" value="1"/>
</dbReference>
<keyword evidence="5 7" id="KW-0472">Membrane</keyword>
<dbReference type="EMBL" id="DVFO01000071">
    <property type="protein sequence ID" value="HIQ61336.1"/>
    <property type="molecule type" value="Genomic_DNA"/>
</dbReference>
<dbReference type="Gene3D" id="1.10.520.20">
    <property type="entry name" value="N-terminal domain of the delta subunit of the F1F0-ATP synthase"/>
    <property type="match status" value="1"/>
</dbReference>
<dbReference type="PRINTS" id="PR00125">
    <property type="entry name" value="ATPASEDELTA"/>
</dbReference>
<dbReference type="GO" id="GO:0046933">
    <property type="term" value="F:proton-transporting ATP synthase activity, rotational mechanism"/>
    <property type="evidence" value="ECO:0007669"/>
    <property type="project" value="UniProtKB-UniRule"/>
</dbReference>
<dbReference type="PANTHER" id="PTHR11910">
    <property type="entry name" value="ATP SYNTHASE DELTA CHAIN"/>
    <property type="match status" value="1"/>
</dbReference>
<reference evidence="8" key="1">
    <citation type="submission" date="2020-10" db="EMBL/GenBank/DDBJ databases">
        <authorList>
            <person name="Gilroy R."/>
        </authorList>
    </citation>
    <scope>NUCLEOTIDE SEQUENCE</scope>
    <source>
        <strain evidence="8">ChiGjej2B2-12916</strain>
    </source>
</reference>
<accession>A0A9D0YU04</accession>
<dbReference type="AlphaFoldDB" id="A0A9D0YU04"/>
<evidence type="ECO:0000256" key="3">
    <source>
        <dbReference type="ARBA" id="ARBA00022781"/>
    </source>
</evidence>
<dbReference type="InterPro" id="IPR000711">
    <property type="entry name" value="ATPase_OSCP/dsu"/>
</dbReference>
<keyword evidence="7" id="KW-1003">Cell membrane</keyword>
<evidence type="ECO:0000256" key="5">
    <source>
        <dbReference type="ARBA" id="ARBA00023136"/>
    </source>
</evidence>
<comment type="caution">
    <text evidence="8">The sequence shown here is derived from an EMBL/GenBank/DDBJ whole genome shotgun (WGS) entry which is preliminary data.</text>
</comment>
<keyword evidence="6 7" id="KW-0066">ATP synthesis</keyword>
<evidence type="ECO:0000256" key="7">
    <source>
        <dbReference type="HAMAP-Rule" id="MF_01416"/>
    </source>
</evidence>
<dbReference type="Pfam" id="PF00213">
    <property type="entry name" value="OSCP"/>
    <property type="match status" value="1"/>
</dbReference>
<reference evidence="8" key="2">
    <citation type="journal article" date="2021" name="PeerJ">
        <title>Extensive microbial diversity within the chicken gut microbiome revealed by metagenomics and culture.</title>
        <authorList>
            <person name="Gilroy R."/>
            <person name="Ravi A."/>
            <person name="Getino M."/>
            <person name="Pursley I."/>
            <person name="Horton D.L."/>
            <person name="Alikhan N.F."/>
            <person name="Baker D."/>
            <person name="Gharbi K."/>
            <person name="Hall N."/>
            <person name="Watson M."/>
            <person name="Adriaenssens E.M."/>
            <person name="Foster-Nyarko E."/>
            <person name="Jarju S."/>
            <person name="Secka A."/>
            <person name="Antonio M."/>
            <person name="Oren A."/>
            <person name="Chaudhuri R.R."/>
            <person name="La Ragione R."/>
            <person name="Hildebrand F."/>
            <person name="Pallen M.J."/>
        </authorList>
    </citation>
    <scope>NUCLEOTIDE SEQUENCE</scope>
    <source>
        <strain evidence="8">ChiGjej2B2-12916</strain>
    </source>
</reference>
<dbReference type="InterPro" id="IPR026015">
    <property type="entry name" value="ATP_synth_OSCP/delta_N_sf"/>
</dbReference>
<comment type="function">
    <text evidence="7">This protein is part of the stalk that links CF(0) to CF(1). It either transmits conformational changes from CF(0) to CF(1) or is implicated in proton conduction.</text>
</comment>
<keyword evidence="2 7" id="KW-0813">Transport</keyword>
<dbReference type="GO" id="GO:0045259">
    <property type="term" value="C:proton-transporting ATP synthase complex"/>
    <property type="evidence" value="ECO:0007669"/>
    <property type="project" value="UniProtKB-KW"/>
</dbReference>
<dbReference type="NCBIfam" id="TIGR01145">
    <property type="entry name" value="ATP_synt_delta"/>
    <property type="match status" value="1"/>
</dbReference>
<protein>
    <recommendedName>
        <fullName evidence="7">ATP synthase subunit delta</fullName>
    </recommendedName>
    <alternativeName>
        <fullName evidence="7">ATP synthase F(1) sector subunit delta</fullName>
    </alternativeName>
    <alternativeName>
        <fullName evidence="7">F-type ATPase subunit delta</fullName>
        <shortName evidence="7">F-ATPase subunit delta</shortName>
    </alternativeName>
</protein>
<sequence>MSELARRYAQALYGIYPNEGTLDLTAQRLMENQELWESLCSPAVQAEEKERVLARLPMLDGHRILLSFYSLLADKGRMALLPQIVEAFHDIALEDRGAARCRLTCARVPQEEELEKLRKTLCHLHRKKDVVFDIHTQPDLIGGFVLDIEGVTYDKSVQGTLTGMFRQLEERRMA</sequence>
<dbReference type="Proteomes" id="UP000886879">
    <property type="component" value="Unassembled WGS sequence"/>
</dbReference>
<proteinExistence type="inferred from homology"/>
<dbReference type="SUPFAM" id="SSF47928">
    <property type="entry name" value="N-terminal domain of the delta subunit of the F1F0-ATP synthase"/>
    <property type="match status" value="1"/>
</dbReference>
<name>A0A9D0YU04_9FIRM</name>
<comment type="similarity">
    <text evidence="7">Belongs to the ATPase delta chain family.</text>
</comment>
<evidence type="ECO:0000256" key="6">
    <source>
        <dbReference type="ARBA" id="ARBA00023310"/>
    </source>
</evidence>
<keyword evidence="4 7" id="KW-0406">Ion transport</keyword>
<dbReference type="GO" id="GO:0005886">
    <property type="term" value="C:plasma membrane"/>
    <property type="evidence" value="ECO:0007669"/>
    <property type="project" value="UniProtKB-SubCell"/>
</dbReference>
<keyword evidence="3 7" id="KW-0375">Hydrogen ion transport</keyword>
<comment type="function">
    <text evidence="7">F(1)F(0) ATP synthase produces ATP from ADP in the presence of a proton or sodium gradient. F-type ATPases consist of two structural domains, F(1) containing the extramembraneous catalytic core and F(0) containing the membrane proton channel, linked together by a central stalk and a peripheral stalk. During catalysis, ATP synthesis in the catalytic domain of F(1) is coupled via a rotary mechanism of the central stalk subunits to proton translocation.</text>
</comment>
<comment type="subcellular location">
    <subcellularLocation>
        <location evidence="7">Cell membrane</location>
        <topology evidence="7">Peripheral membrane protein</topology>
    </subcellularLocation>
    <subcellularLocation>
        <location evidence="1">Membrane</location>
    </subcellularLocation>
</comment>
<evidence type="ECO:0000256" key="2">
    <source>
        <dbReference type="ARBA" id="ARBA00022448"/>
    </source>
</evidence>
<evidence type="ECO:0000256" key="4">
    <source>
        <dbReference type="ARBA" id="ARBA00023065"/>
    </source>
</evidence>
<keyword evidence="7" id="KW-0139">CF(1)</keyword>
<evidence type="ECO:0000313" key="9">
    <source>
        <dbReference type="Proteomes" id="UP000886879"/>
    </source>
</evidence>
<organism evidence="8 9">
    <name type="scientific">Candidatus Enterenecus faecium</name>
    <dbReference type="NCBI Taxonomy" id="2840780"/>
    <lineage>
        <taxon>Bacteria</taxon>
        <taxon>Bacillati</taxon>
        <taxon>Bacillota</taxon>
        <taxon>Clostridia</taxon>
        <taxon>Eubacteriales</taxon>
        <taxon>Candidatus Enterenecus</taxon>
    </lineage>
</organism>
<evidence type="ECO:0000256" key="1">
    <source>
        <dbReference type="ARBA" id="ARBA00004370"/>
    </source>
</evidence>
<evidence type="ECO:0000313" key="8">
    <source>
        <dbReference type="EMBL" id="HIQ61336.1"/>
    </source>
</evidence>
<gene>
    <name evidence="7 8" type="primary">atpH</name>
    <name evidence="8" type="ORF">IAD31_07045</name>
</gene>